<dbReference type="InterPro" id="IPR006935">
    <property type="entry name" value="Helicase/UvrB_N"/>
</dbReference>
<feature type="domain" description="UVR" evidence="16">
    <location>
        <begin position="649"/>
        <end position="684"/>
    </location>
</feature>
<dbReference type="GO" id="GO:0005524">
    <property type="term" value="F:ATP binding"/>
    <property type="evidence" value="ECO:0007669"/>
    <property type="project" value="UniProtKB-UniRule"/>
</dbReference>
<protein>
    <recommendedName>
        <fullName evidence="11 12">UvrABC system protein B</fullName>
        <shortName evidence="12">Protein UvrB</shortName>
    </recommendedName>
    <alternativeName>
        <fullName evidence="12">Excinuclease ABC subunit B</fullName>
    </alternativeName>
</protein>
<dbReference type="Gene3D" id="4.10.860.10">
    <property type="entry name" value="UVR domain"/>
    <property type="match status" value="1"/>
</dbReference>
<evidence type="ECO:0000256" key="8">
    <source>
        <dbReference type="ARBA" id="ARBA00022881"/>
    </source>
</evidence>
<dbReference type="Pfam" id="PF02151">
    <property type="entry name" value="UVR"/>
    <property type="match status" value="1"/>
</dbReference>
<dbReference type="CDD" id="cd17916">
    <property type="entry name" value="DEXHc_UvrB"/>
    <property type="match status" value="1"/>
</dbReference>
<dbReference type="GO" id="GO:0009380">
    <property type="term" value="C:excinuclease repair complex"/>
    <property type="evidence" value="ECO:0007669"/>
    <property type="project" value="InterPro"/>
</dbReference>
<reference evidence="19 20" key="1">
    <citation type="submission" date="2017-09" db="EMBL/GenBank/DDBJ databases">
        <title>Depth-based differentiation of microbial function through sediment-hosted aquifers and enrichment of novel symbionts in the deep terrestrial subsurface.</title>
        <authorList>
            <person name="Probst A.J."/>
            <person name="Ladd B."/>
            <person name="Jarett J.K."/>
            <person name="Geller-Mcgrath D.E."/>
            <person name="Sieber C.M."/>
            <person name="Emerson J.B."/>
            <person name="Anantharaman K."/>
            <person name="Thomas B.C."/>
            <person name="Malmstrom R."/>
            <person name="Stieglmeier M."/>
            <person name="Klingl A."/>
            <person name="Woyke T."/>
            <person name="Ryan C.M."/>
            <person name="Banfield J.F."/>
        </authorList>
    </citation>
    <scope>NUCLEOTIDE SEQUENCE [LARGE SCALE GENOMIC DNA]</scope>
    <source>
        <strain evidence="19">CG22_combo_CG10-13_8_21_14_all_47_17</strain>
    </source>
</reference>
<dbReference type="Pfam" id="PF12344">
    <property type="entry name" value="UvrB"/>
    <property type="match status" value="1"/>
</dbReference>
<dbReference type="GO" id="GO:0003677">
    <property type="term" value="F:DNA binding"/>
    <property type="evidence" value="ECO:0007669"/>
    <property type="project" value="UniProtKB-UniRule"/>
</dbReference>
<feature type="region of interest" description="Disordered" evidence="15">
    <location>
        <begin position="684"/>
        <end position="712"/>
    </location>
</feature>
<dbReference type="SUPFAM" id="SSF52540">
    <property type="entry name" value="P-loop containing nucleoside triphosphate hydrolases"/>
    <property type="match status" value="2"/>
</dbReference>
<dbReference type="InterPro" id="IPR004807">
    <property type="entry name" value="UvrB"/>
</dbReference>
<dbReference type="Gene3D" id="3.40.50.300">
    <property type="entry name" value="P-loop containing nucleotide triphosphate hydrolases"/>
    <property type="match status" value="3"/>
</dbReference>
<evidence type="ECO:0000313" key="20">
    <source>
        <dbReference type="Proteomes" id="UP000231581"/>
    </source>
</evidence>
<evidence type="ECO:0000256" key="3">
    <source>
        <dbReference type="ARBA" id="ARBA00022490"/>
    </source>
</evidence>
<feature type="domain" description="Helicase C-terminal" evidence="18">
    <location>
        <begin position="458"/>
        <end position="608"/>
    </location>
</feature>
<dbReference type="PROSITE" id="PS50151">
    <property type="entry name" value="UVR"/>
    <property type="match status" value="1"/>
</dbReference>
<evidence type="ECO:0000256" key="12">
    <source>
        <dbReference type="HAMAP-Rule" id="MF_00204"/>
    </source>
</evidence>
<dbReference type="PROSITE" id="PS51194">
    <property type="entry name" value="HELICASE_CTER"/>
    <property type="match status" value="1"/>
</dbReference>
<dbReference type="PANTHER" id="PTHR24029">
    <property type="entry name" value="UVRABC SYSTEM PROTEIN B"/>
    <property type="match status" value="1"/>
</dbReference>
<evidence type="ECO:0000259" key="18">
    <source>
        <dbReference type="PROSITE" id="PS51194"/>
    </source>
</evidence>
<dbReference type="Proteomes" id="UP000231581">
    <property type="component" value="Unassembled WGS sequence"/>
</dbReference>
<dbReference type="InterPro" id="IPR001943">
    <property type="entry name" value="UVR_dom"/>
</dbReference>
<evidence type="ECO:0000256" key="15">
    <source>
        <dbReference type="SAM" id="MobiDB-lite"/>
    </source>
</evidence>
<dbReference type="SUPFAM" id="SSF46600">
    <property type="entry name" value="C-terminal UvrC-binding domain of UvrB"/>
    <property type="match status" value="1"/>
</dbReference>
<keyword evidence="4 12" id="KW-0547">Nucleotide-binding</keyword>
<dbReference type="InterPro" id="IPR027417">
    <property type="entry name" value="P-loop_NTPase"/>
</dbReference>
<dbReference type="SMART" id="SM00490">
    <property type="entry name" value="HELICc"/>
    <property type="match status" value="1"/>
</dbReference>
<evidence type="ECO:0000256" key="9">
    <source>
        <dbReference type="ARBA" id="ARBA00023204"/>
    </source>
</evidence>
<evidence type="ECO:0000256" key="4">
    <source>
        <dbReference type="ARBA" id="ARBA00022741"/>
    </source>
</evidence>
<dbReference type="HAMAP" id="MF_00204">
    <property type="entry name" value="UvrB"/>
    <property type="match status" value="1"/>
</dbReference>
<comment type="domain">
    <text evidence="12">The beta-hairpin motif is involved in DNA binding.</text>
</comment>
<dbReference type="Pfam" id="PF04851">
    <property type="entry name" value="ResIII"/>
    <property type="match status" value="1"/>
</dbReference>
<organism evidence="19 20">
    <name type="scientific">Candidatus Uhrbacteria bacterium CG22_combo_CG10-13_8_21_14_all_47_17</name>
    <dbReference type="NCBI Taxonomy" id="1975041"/>
    <lineage>
        <taxon>Bacteria</taxon>
        <taxon>Candidatus Uhriibacteriota</taxon>
    </lineage>
</organism>
<dbReference type="EMBL" id="PCSZ01000076">
    <property type="protein sequence ID" value="PIP60255.1"/>
    <property type="molecule type" value="Genomic_DNA"/>
</dbReference>
<dbReference type="InterPro" id="IPR036876">
    <property type="entry name" value="UVR_dom_sf"/>
</dbReference>
<keyword evidence="7 12" id="KW-0067">ATP-binding</keyword>
<keyword evidence="9 12" id="KW-0234">DNA repair</keyword>
<dbReference type="InterPro" id="IPR014001">
    <property type="entry name" value="Helicase_ATP-bd"/>
</dbReference>
<dbReference type="Pfam" id="PF00271">
    <property type="entry name" value="Helicase_C"/>
    <property type="match status" value="1"/>
</dbReference>
<comment type="caution">
    <text evidence="19">The sequence shown here is derived from an EMBL/GenBank/DDBJ whole genome shotgun (WGS) entry which is preliminary data.</text>
</comment>
<keyword evidence="6 12" id="KW-0228">DNA excision</keyword>
<comment type="subcellular location">
    <subcellularLocation>
        <location evidence="1 12 13">Cytoplasm</location>
    </subcellularLocation>
</comment>
<evidence type="ECO:0000256" key="14">
    <source>
        <dbReference type="SAM" id="Coils"/>
    </source>
</evidence>
<dbReference type="SMART" id="SM00487">
    <property type="entry name" value="DEXDc"/>
    <property type="match status" value="1"/>
</dbReference>
<evidence type="ECO:0000256" key="1">
    <source>
        <dbReference type="ARBA" id="ARBA00004496"/>
    </source>
</evidence>
<proteinExistence type="inferred from homology"/>
<keyword evidence="3 12" id="KW-0963">Cytoplasm</keyword>
<evidence type="ECO:0000256" key="13">
    <source>
        <dbReference type="RuleBase" id="RU003587"/>
    </source>
</evidence>
<feature type="coiled-coil region" evidence="14">
    <location>
        <begin position="256"/>
        <end position="283"/>
    </location>
</feature>
<feature type="binding site" evidence="12">
    <location>
        <begin position="39"/>
        <end position="46"/>
    </location>
    <ligand>
        <name>ATP</name>
        <dbReference type="ChEBI" id="CHEBI:30616"/>
    </ligand>
</feature>
<dbReference type="Pfam" id="PF17757">
    <property type="entry name" value="UvrB_inter"/>
    <property type="match status" value="1"/>
</dbReference>
<evidence type="ECO:0000256" key="2">
    <source>
        <dbReference type="ARBA" id="ARBA00008533"/>
    </source>
</evidence>
<keyword evidence="5 12" id="KW-0227">DNA damage</keyword>
<feature type="compositionally biased region" description="Basic residues" evidence="15">
    <location>
        <begin position="702"/>
        <end position="712"/>
    </location>
</feature>
<keyword evidence="8 12" id="KW-0267">Excision nuclease</keyword>
<dbReference type="GO" id="GO:0016887">
    <property type="term" value="F:ATP hydrolysis activity"/>
    <property type="evidence" value="ECO:0007669"/>
    <property type="project" value="InterPro"/>
</dbReference>
<evidence type="ECO:0000256" key="11">
    <source>
        <dbReference type="ARBA" id="ARBA00029504"/>
    </source>
</evidence>
<comment type="function">
    <text evidence="12">The UvrABC repair system catalyzes the recognition and processing of DNA lesions. A damage recognition complex composed of 2 UvrA and 2 UvrB subunits scans DNA for abnormalities. Upon binding of the UvrA(2)B(2) complex to a putative damaged site, the DNA wraps around one UvrB monomer. DNA wrap is dependent on ATP binding by UvrB and probably causes local melting of the DNA helix, facilitating insertion of UvrB beta-hairpin between the DNA strands. Then UvrB probes one DNA strand for the presence of a lesion. If a lesion is found the UvrA subunits dissociate and the UvrB-DNA preincision complex is formed. This complex is subsequently bound by UvrC and the second UvrB is released. If no lesion is found, the DNA wraps around the other UvrB subunit that will check the other stand for damage.</text>
</comment>
<comment type="subunit">
    <text evidence="10 12 13">Forms a heterotetramer with UvrA during the search for lesions. Interacts with UvrC in an incision complex.</text>
</comment>
<sequence length="712" mass="81718">MSNKFSLKSKYQPSGDQPEAILQLTEGLEEKDRFQTLLGATGTGKTFTIANVIQNVQKPTLVIAHNKTLAAQLCNEFRHFFPDNAVEYFVSYYDYYQPEAYIARTDTYIEKEAMINQEIDRLRHSATQALLTRKDVIICASVSCIYGLGAPEEYQRMVLHIEIGEDMKRADTLQRLIDLHFTRTNADLLRGTFRALGEVLEIMPVNEEFIYRIEAPRGAITRIERLDPITRKVLREQKDLWIFPAKHFVTNEKNRKRAVKLIREELKGQLAKFEKEGKLLEAERLERRTKYDIEMIEAVGFCNGIENYSQPLSGRNRGEPPDTLLSYFPDDFLTVIDESHVTIPQIGGMYHGDQARKASLVEHGFRLPSAADNRPLTFNEFTERVGQAVFVSATPSKYEFEHSAHIVEQIIRPTGLVDPEVVVLPVSVGKKPPVKTMSDTEEKTYSDWKGYPGQVEDLLTHRIAPVIKRKERVLVTTLTKKMAEDLTDFMKERKFKVQYLHSGIDTVERLEILSEFRKGTYDVIVGVNLLREGLDLPEVSLVSIMDADKEGFLRSETALIQTIGRAARNVRGQVILYADNMTGSMKRAIAETDRRRTKQVAYNKKHHITPKTILKAQDDLRAMLGLEVKEKDVKEILKLELQAETHSLETVRKRKEKEMKEAAKNLEFELAAILRDEVLQLGKEMRKRSRKSTLPEKEGKKVERKLRHGRTK</sequence>
<dbReference type="GO" id="GO:0006289">
    <property type="term" value="P:nucleotide-excision repair"/>
    <property type="evidence" value="ECO:0007669"/>
    <property type="project" value="UniProtKB-UniRule"/>
</dbReference>
<dbReference type="GO" id="GO:0009381">
    <property type="term" value="F:excinuclease ABC activity"/>
    <property type="evidence" value="ECO:0007669"/>
    <property type="project" value="UniProtKB-UniRule"/>
</dbReference>
<dbReference type="InterPro" id="IPR024759">
    <property type="entry name" value="UvrB_YAD/RRR_dom"/>
</dbReference>
<name>A0A2H0BRF7_9BACT</name>
<dbReference type="InterPro" id="IPR041471">
    <property type="entry name" value="UvrB_inter"/>
</dbReference>
<evidence type="ECO:0000313" key="19">
    <source>
        <dbReference type="EMBL" id="PIP60255.1"/>
    </source>
</evidence>
<dbReference type="AlphaFoldDB" id="A0A2H0BRF7"/>
<feature type="domain" description="Helicase ATP-binding" evidence="17">
    <location>
        <begin position="26"/>
        <end position="159"/>
    </location>
</feature>
<evidence type="ECO:0000259" key="17">
    <source>
        <dbReference type="PROSITE" id="PS51192"/>
    </source>
</evidence>
<comment type="similarity">
    <text evidence="2 12 13">Belongs to the UvrB family.</text>
</comment>
<keyword evidence="12 13" id="KW-0742">SOS response</keyword>
<evidence type="ECO:0000256" key="5">
    <source>
        <dbReference type="ARBA" id="ARBA00022763"/>
    </source>
</evidence>
<evidence type="ECO:0000256" key="10">
    <source>
        <dbReference type="ARBA" id="ARBA00026033"/>
    </source>
</evidence>
<gene>
    <name evidence="12" type="primary">uvrB</name>
    <name evidence="19" type="ORF">COX00_04330</name>
</gene>
<dbReference type="InterPro" id="IPR001650">
    <property type="entry name" value="Helicase_C-like"/>
</dbReference>
<dbReference type="PANTHER" id="PTHR24029:SF0">
    <property type="entry name" value="UVRABC SYSTEM PROTEIN B"/>
    <property type="match status" value="1"/>
</dbReference>
<evidence type="ECO:0000256" key="7">
    <source>
        <dbReference type="ARBA" id="ARBA00022840"/>
    </source>
</evidence>
<dbReference type="GO" id="GO:0009432">
    <property type="term" value="P:SOS response"/>
    <property type="evidence" value="ECO:0007669"/>
    <property type="project" value="UniProtKB-UniRule"/>
</dbReference>
<dbReference type="GO" id="GO:0005737">
    <property type="term" value="C:cytoplasm"/>
    <property type="evidence" value="ECO:0007669"/>
    <property type="project" value="UniProtKB-SubCell"/>
</dbReference>
<accession>A0A2H0BRF7</accession>
<dbReference type="PROSITE" id="PS51192">
    <property type="entry name" value="HELICASE_ATP_BIND_1"/>
    <property type="match status" value="1"/>
</dbReference>
<evidence type="ECO:0000259" key="16">
    <source>
        <dbReference type="PROSITE" id="PS50151"/>
    </source>
</evidence>
<evidence type="ECO:0000256" key="6">
    <source>
        <dbReference type="ARBA" id="ARBA00022769"/>
    </source>
</evidence>
<keyword evidence="14" id="KW-0175">Coiled coil</keyword>
<feature type="short sequence motif" description="Beta-hairpin" evidence="12">
    <location>
        <begin position="92"/>
        <end position="115"/>
    </location>
</feature>